<evidence type="ECO:0000313" key="1">
    <source>
        <dbReference type="EMBL" id="KRX43164.1"/>
    </source>
</evidence>
<evidence type="ECO:0000313" key="2">
    <source>
        <dbReference type="Proteomes" id="UP000055048"/>
    </source>
</evidence>
<keyword evidence="2" id="KW-1185">Reference proteome</keyword>
<proteinExistence type="predicted"/>
<name>A0A0V0TVV9_9BILA</name>
<dbReference type="EMBL" id="JYDJ01000126">
    <property type="protein sequence ID" value="KRX43164.1"/>
    <property type="molecule type" value="Genomic_DNA"/>
</dbReference>
<sequence length="86" mass="9738">MIQTNANYPQFTINFEKKDGVVFKRKRSKLEGGGDIDAILPISSSLCIDGVVYILPKKKKKKKMVLLIFVTRNGTRLFVEATPLYC</sequence>
<organism evidence="1 2">
    <name type="scientific">Trichinella murrelli</name>
    <dbReference type="NCBI Taxonomy" id="144512"/>
    <lineage>
        <taxon>Eukaryota</taxon>
        <taxon>Metazoa</taxon>
        <taxon>Ecdysozoa</taxon>
        <taxon>Nematoda</taxon>
        <taxon>Enoplea</taxon>
        <taxon>Dorylaimia</taxon>
        <taxon>Trichinellida</taxon>
        <taxon>Trichinellidae</taxon>
        <taxon>Trichinella</taxon>
    </lineage>
</organism>
<dbReference type="AlphaFoldDB" id="A0A0V0TVV9"/>
<dbReference type="Proteomes" id="UP000055048">
    <property type="component" value="Unassembled WGS sequence"/>
</dbReference>
<gene>
    <name evidence="1" type="ORF">T05_16161</name>
</gene>
<protein>
    <submittedName>
        <fullName evidence="1">Uncharacterized protein</fullName>
    </submittedName>
</protein>
<accession>A0A0V0TVV9</accession>
<reference evidence="1 2" key="1">
    <citation type="submission" date="2015-01" db="EMBL/GenBank/DDBJ databases">
        <title>Evolution of Trichinella species and genotypes.</title>
        <authorList>
            <person name="Korhonen P.K."/>
            <person name="Edoardo P."/>
            <person name="Giuseppe L.R."/>
            <person name="Gasser R.B."/>
        </authorList>
    </citation>
    <scope>NUCLEOTIDE SEQUENCE [LARGE SCALE GENOMIC DNA]</scope>
    <source>
        <strain evidence="1">ISS417</strain>
    </source>
</reference>
<comment type="caution">
    <text evidence="1">The sequence shown here is derived from an EMBL/GenBank/DDBJ whole genome shotgun (WGS) entry which is preliminary data.</text>
</comment>